<dbReference type="EMBL" id="KF860745">
    <property type="protein sequence ID" value="AIW62643.1"/>
    <property type="molecule type" value="mRNA"/>
</dbReference>
<reference evidence="1" key="2">
    <citation type="journal article" date="2014" name="J. Proteome Res.">
        <title>Spit and venom from scytodes spiders: a diverse and distinct cocktail.</title>
        <authorList>
            <person name="Zobel-Thropp P.A."/>
            <person name="Correa S.M."/>
            <person name="Garb J.E."/>
            <person name="Binford G.J."/>
        </authorList>
    </citation>
    <scope>NUCLEOTIDE SEQUENCE</scope>
    <source>
        <tissue evidence="1">Venom gland</tissue>
    </source>
</reference>
<accession>A0A0A0VCQ4</accession>
<evidence type="ECO:0000313" key="1">
    <source>
        <dbReference type="EMBL" id="AIW62643.1"/>
    </source>
</evidence>
<protein>
    <submittedName>
        <fullName evidence="1">Uncharacterized protein</fullName>
    </submittedName>
</protein>
<name>A0A0A0VCQ4_SCYTH</name>
<sequence length="36" mass="4374">MYLSPARLPPEHQDFLFLSIVIVDHRFFFFCFHSCL</sequence>
<reference evidence="1" key="1">
    <citation type="submission" date="2013-11" db="EMBL/GenBank/DDBJ databases">
        <authorList>
            <person name="Thropp P.A."/>
            <person name="Correa S.M."/>
            <person name="Garb J.E."/>
            <person name="Binford G.J."/>
        </authorList>
    </citation>
    <scope>NUCLEOTIDE SEQUENCE</scope>
    <source>
        <tissue evidence="1">Venom gland</tissue>
    </source>
</reference>
<dbReference type="AlphaFoldDB" id="A0A0A0VCQ4"/>
<proteinExistence type="evidence at transcript level"/>
<organism evidence="1">
    <name type="scientific">Scytodes thoracica</name>
    <name type="common">Spitting spider</name>
    <name type="synonym">Aranea thoracica</name>
    <dbReference type="NCBI Taxonomy" id="1112478"/>
    <lineage>
        <taxon>Eukaryota</taxon>
        <taxon>Metazoa</taxon>
        <taxon>Ecdysozoa</taxon>
        <taxon>Arthropoda</taxon>
        <taxon>Chelicerata</taxon>
        <taxon>Arachnida</taxon>
        <taxon>Araneae</taxon>
        <taxon>Araneomorphae</taxon>
        <taxon>Haplogynae</taxon>
        <taxon>Scytodoidea</taxon>
        <taxon>Scytodidae</taxon>
        <taxon>Scytodes</taxon>
    </lineage>
</organism>